<dbReference type="InterPro" id="IPR025187">
    <property type="entry name" value="DUF4112"/>
</dbReference>
<keyword evidence="1" id="KW-0472">Membrane</keyword>
<dbReference type="PANTHER" id="PTHR35519">
    <property type="entry name" value="MEMBRANE PROTEINS"/>
    <property type="match status" value="1"/>
</dbReference>
<reference evidence="2 3" key="1">
    <citation type="journal article" date="2018" name="MBio">
        <title>Comparative Genomics Reveals the Core Gene Toolbox for the Fungus-Insect Symbiosis.</title>
        <authorList>
            <person name="Wang Y."/>
            <person name="Stata M."/>
            <person name="Wang W."/>
            <person name="Stajich J.E."/>
            <person name="White M.M."/>
            <person name="Moncalvo J.M."/>
        </authorList>
    </citation>
    <scope>NUCLEOTIDE SEQUENCE [LARGE SCALE GENOMIC DNA]</scope>
    <source>
        <strain evidence="2 3">AUS-77-4</strain>
    </source>
</reference>
<keyword evidence="1" id="KW-0812">Transmembrane</keyword>
<dbReference type="STRING" id="61424.A0A2T9Y5Z9"/>
<keyword evidence="1" id="KW-1133">Transmembrane helix</keyword>
<dbReference type="PANTHER" id="PTHR35519:SF2">
    <property type="entry name" value="PH DOMAIN PROTEIN"/>
    <property type="match status" value="1"/>
</dbReference>
<keyword evidence="3" id="KW-1185">Reference proteome</keyword>
<proteinExistence type="predicted"/>
<evidence type="ECO:0000313" key="2">
    <source>
        <dbReference type="EMBL" id="PVU87779.1"/>
    </source>
</evidence>
<dbReference type="OrthoDB" id="2103474at2759"/>
<feature type="transmembrane region" description="Helical" evidence="1">
    <location>
        <begin position="52"/>
        <end position="69"/>
    </location>
</feature>
<gene>
    <name evidence="2" type="ORF">BB559_005882</name>
</gene>
<dbReference type="EMBL" id="MBFT01000695">
    <property type="protein sequence ID" value="PVU87779.1"/>
    <property type="molecule type" value="Genomic_DNA"/>
</dbReference>
<evidence type="ECO:0000313" key="3">
    <source>
        <dbReference type="Proteomes" id="UP000245699"/>
    </source>
</evidence>
<dbReference type="Pfam" id="PF13430">
    <property type="entry name" value="DUF4112"/>
    <property type="match status" value="1"/>
</dbReference>
<name>A0A2T9Y5Z9_9FUNG</name>
<dbReference type="Proteomes" id="UP000245699">
    <property type="component" value="Unassembled WGS sequence"/>
</dbReference>
<protein>
    <recommendedName>
        <fullName evidence="4">DUF4112 domain-containing protein</fullName>
    </recommendedName>
</protein>
<evidence type="ECO:0008006" key="4">
    <source>
        <dbReference type="Google" id="ProtNLM"/>
    </source>
</evidence>
<dbReference type="AlphaFoldDB" id="A0A2T9Y5Z9"/>
<feature type="transmembrane region" description="Helical" evidence="1">
    <location>
        <begin position="103"/>
        <end position="125"/>
    </location>
</feature>
<accession>A0A2T9Y5Z9</accession>
<comment type="caution">
    <text evidence="2">The sequence shown here is derived from an EMBL/GenBank/DDBJ whole genome shotgun (WGS) entry which is preliminary data.</text>
</comment>
<organism evidence="2 3">
    <name type="scientific">Furculomyces boomerangus</name>
    <dbReference type="NCBI Taxonomy" id="61424"/>
    <lineage>
        <taxon>Eukaryota</taxon>
        <taxon>Fungi</taxon>
        <taxon>Fungi incertae sedis</taxon>
        <taxon>Zoopagomycota</taxon>
        <taxon>Kickxellomycotina</taxon>
        <taxon>Harpellomycetes</taxon>
        <taxon>Harpellales</taxon>
        <taxon>Harpellaceae</taxon>
        <taxon>Furculomyces</taxon>
    </lineage>
</organism>
<evidence type="ECO:0000256" key="1">
    <source>
        <dbReference type="SAM" id="Phobius"/>
    </source>
</evidence>
<sequence length="158" mass="17650">MAQNIDILIRENRELTTESLGKPGPKPNLNAEGLPNPIEKQILKSLKKQKKMAINLDSVFSFCGIRFGWDPVIGLIPIIGDFGGTVLGTLFILAAIKRFNPSFGIILLMVINVILDMLVGIFPVIGDFVDVLFKANLRNYNLIEKHVMKKHQISELPR</sequence>
<feature type="transmembrane region" description="Helical" evidence="1">
    <location>
        <begin position="75"/>
        <end position="96"/>
    </location>
</feature>